<keyword evidence="1" id="KW-0812">Transmembrane</keyword>
<reference evidence="2" key="1">
    <citation type="submission" date="2021-01" db="EMBL/GenBank/DDBJ databases">
        <authorList>
            <person name="Corre E."/>
            <person name="Pelletier E."/>
            <person name="Niang G."/>
            <person name="Scheremetjew M."/>
            <person name="Finn R."/>
            <person name="Kale V."/>
            <person name="Holt S."/>
            <person name="Cochrane G."/>
            <person name="Meng A."/>
            <person name="Brown T."/>
            <person name="Cohen L."/>
        </authorList>
    </citation>
    <scope>NUCLEOTIDE SEQUENCE</scope>
    <source>
        <strain evidence="2">UIO037</strain>
    </source>
</reference>
<feature type="transmembrane region" description="Helical" evidence="1">
    <location>
        <begin position="15"/>
        <end position="36"/>
    </location>
</feature>
<feature type="transmembrane region" description="Helical" evidence="1">
    <location>
        <begin position="173"/>
        <end position="194"/>
    </location>
</feature>
<keyword evidence="1" id="KW-0472">Membrane</keyword>
<evidence type="ECO:0000313" key="2">
    <source>
        <dbReference type="EMBL" id="CAE2207201.1"/>
    </source>
</evidence>
<proteinExistence type="predicted"/>
<feature type="transmembrane region" description="Helical" evidence="1">
    <location>
        <begin position="48"/>
        <end position="69"/>
    </location>
</feature>
<organism evidence="2">
    <name type="scientific">Prymnesium polylepis</name>
    <dbReference type="NCBI Taxonomy" id="72548"/>
    <lineage>
        <taxon>Eukaryota</taxon>
        <taxon>Haptista</taxon>
        <taxon>Haptophyta</taxon>
        <taxon>Prymnesiophyceae</taxon>
        <taxon>Prymnesiales</taxon>
        <taxon>Prymnesiaceae</taxon>
        <taxon>Prymnesium</taxon>
    </lineage>
</organism>
<protein>
    <submittedName>
        <fullName evidence="2">Uncharacterized protein</fullName>
    </submittedName>
</protein>
<evidence type="ECO:0000313" key="3">
    <source>
        <dbReference type="EMBL" id="CAE2207204.1"/>
    </source>
</evidence>
<evidence type="ECO:0000256" key="1">
    <source>
        <dbReference type="SAM" id="Phobius"/>
    </source>
</evidence>
<keyword evidence="1" id="KW-1133">Transmembrane helix</keyword>
<gene>
    <name evidence="2" type="ORF">CPOL0286_LOCUS5661</name>
    <name evidence="3" type="ORF">CPOL0286_LOCUS5662</name>
</gene>
<dbReference type="EMBL" id="HBKO01012710">
    <property type="protein sequence ID" value="CAE2207204.1"/>
    <property type="molecule type" value="Transcribed_RNA"/>
</dbReference>
<dbReference type="EMBL" id="HBKO01012709">
    <property type="protein sequence ID" value="CAE2207201.1"/>
    <property type="molecule type" value="Transcribed_RNA"/>
</dbReference>
<feature type="transmembrane region" description="Helical" evidence="1">
    <location>
        <begin position="200"/>
        <end position="219"/>
    </location>
</feature>
<accession>A0A6T7YFE2</accession>
<name>A0A6T7YFE2_9EUKA</name>
<feature type="transmembrane region" description="Helical" evidence="1">
    <location>
        <begin position="240"/>
        <end position="256"/>
    </location>
</feature>
<sequence length="261" mass="29477">VRDPFNPRHRFHNLVLAYSAVVFVGFLSFAVFCGIWAPKALNWALRHLVIFFNVSYPFTTVFGLLWAAIPPWIVITDSFPFALNAINALTISLGMKLIEFNVISKLQSMVGLDENAIGMTSRMDKVAVPIKLRAIIFGLQSGWADIRQKKDNSFWISFGGEATINYVRMWLQVLVMTMALTVVIALIKLIVYGITNTLYFYKVVMPLSFAMASALNYISSTLEPFRYLVVGNAVTLMPRWAELLVMLAMLVGYWVLQSRDS</sequence>
<dbReference type="AlphaFoldDB" id="A0A6T7YFE2"/>
<feature type="non-terminal residue" evidence="2">
    <location>
        <position position="1"/>
    </location>
</feature>